<dbReference type="CDD" id="cd04301">
    <property type="entry name" value="NAT_SF"/>
    <property type="match status" value="1"/>
</dbReference>
<dbReference type="PANTHER" id="PTHR43877:SF2">
    <property type="entry name" value="AMINOALKYLPHOSPHONATE N-ACETYLTRANSFERASE-RELATED"/>
    <property type="match status" value="1"/>
</dbReference>
<evidence type="ECO:0000313" key="4">
    <source>
        <dbReference type="EMBL" id="ATB46047.1"/>
    </source>
</evidence>
<dbReference type="SUPFAM" id="SSF55729">
    <property type="entry name" value="Acyl-CoA N-acyltransferases (Nat)"/>
    <property type="match status" value="1"/>
</dbReference>
<dbReference type="RefSeq" id="WP_157757475.1">
    <property type="nucleotide sequence ID" value="NZ_CP022203.1"/>
</dbReference>
<dbReference type="OrthoDB" id="5381096at2"/>
<evidence type="ECO:0000259" key="3">
    <source>
        <dbReference type="PROSITE" id="PS51186"/>
    </source>
</evidence>
<dbReference type="PANTHER" id="PTHR43877">
    <property type="entry name" value="AMINOALKYLPHOSPHONATE N-ACETYLTRANSFERASE-RELATED-RELATED"/>
    <property type="match status" value="1"/>
</dbReference>
<dbReference type="Pfam" id="PF13673">
    <property type="entry name" value="Acetyltransf_10"/>
    <property type="match status" value="1"/>
</dbReference>
<organism evidence="4 5">
    <name type="scientific">Corallococcus macrosporus DSM 14697</name>
    <dbReference type="NCBI Taxonomy" id="1189310"/>
    <lineage>
        <taxon>Bacteria</taxon>
        <taxon>Pseudomonadati</taxon>
        <taxon>Myxococcota</taxon>
        <taxon>Myxococcia</taxon>
        <taxon>Myxococcales</taxon>
        <taxon>Cystobacterineae</taxon>
        <taxon>Myxococcaceae</taxon>
        <taxon>Corallococcus</taxon>
    </lineage>
</organism>
<keyword evidence="5" id="KW-1185">Reference proteome</keyword>
<dbReference type="InterPro" id="IPR050832">
    <property type="entry name" value="Bact_Acetyltransf"/>
</dbReference>
<evidence type="ECO:0000313" key="5">
    <source>
        <dbReference type="Proteomes" id="UP000217343"/>
    </source>
</evidence>
<reference evidence="4 5" key="1">
    <citation type="submission" date="2017-06" db="EMBL/GenBank/DDBJ databases">
        <title>Sequencing and comparative analysis of myxobacterial genomes.</title>
        <authorList>
            <person name="Rupp O."/>
            <person name="Goesmann A."/>
            <person name="Sogaard-Andersen L."/>
        </authorList>
    </citation>
    <scope>NUCLEOTIDE SEQUENCE [LARGE SCALE GENOMIC DNA]</scope>
    <source>
        <strain evidence="4 5">DSM 14697</strain>
    </source>
</reference>
<dbReference type="Gene3D" id="3.40.630.30">
    <property type="match status" value="1"/>
</dbReference>
<protein>
    <submittedName>
        <fullName evidence="4">Acetyltransferase</fullName>
    </submittedName>
</protein>
<accession>A0A250JRD0</accession>
<name>A0A250JRD0_9BACT</name>
<feature type="domain" description="N-acetyltransferase" evidence="3">
    <location>
        <begin position="6"/>
        <end position="160"/>
    </location>
</feature>
<gene>
    <name evidence="4" type="ORF">MYMAC_001639</name>
</gene>
<dbReference type="InterPro" id="IPR016181">
    <property type="entry name" value="Acyl_CoA_acyltransferase"/>
</dbReference>
<dbReference type="GO" id="GO:0016747">
    <property type="term" value="F:acyltransferase activity, transferring groups other than amino-acyl groups"/>
    <property type="evidence" value="ECO:0007669"/>
    <property type="project" value="InterPro"/>
</dbReference>
<keyword evidence="2" id="KW-0012">Acyltransferase</keyword>
<sequence length="174" mass="19185">MGADGLLLRPAKESDRRTLWRIHTQAVEALCPRAYAPHEVRTWVRLLRPEGYLRPERPRTVLVAERGRRAVGFGQVDAALGELEALYVVPDEAGHGVGATLLWALESTVWRGDAARLGLDASLNAEHFYQRHGYASVHPARRPLTPEVQLACVRMQKQRPATARGGGQPGSAAR</sequence>
<dbReference type="AlphaFoldDB" id="A0A250JRD0"/>
<dbReference type="PROSITE" id="PS51186">
    <property type="entry name" value="GNAT"/>
    <property type="match status" value="1"/>
</dbReference>
<dbReference type="KEGG" id="mmas:MYMAC_001639"/>
<proteinExistence type="predicted"/>
<dbReference type="Proteomes" id="UP000217343">
    <property type="component" value="Chromosome"/>
</dbReference>
<keyword evidence="1 4" id="KW-0808">Transferase</keyword>
<evidence type="ECO:0000256" key="1">
    <source>
        <dbReference type="ARBA" id="ARBA00022679"/>
    </source>
</evidence>
<evidence type="ECO:0000256" key="2">
    <source>
        <dbReference type="ARBA" id="ARBA00023315"/>
    </source>
</evidence>
<dbReference type="EMBL" id="CP022203">
    <property type="protein sequence ID" value="ATB46047.1"/>
    <property type="molecule type" value="Genomic_DNA"/>
</dbReference>
<dbReference type="InterPro" id="IPR000182">
    <property type="entry name" value="GNAT_dom"/>
</dbReference>